<dbReference type="AlphaFoldDB" id="V6LT99"/>
<name>V6LT99_9EUKA</name>
<dbReference type="Proteomes" id="UP000018208">
    <property type="component" value="Unassembled WGS sequence"/>
</dbReference>
<reference evidence="2" key="2">
    <citation type="submission" date="2020-12" db="EMBL/GenBank/DDBJ databases">
        <title>New Spironucleus salmonicida genome in near-complete chromosomes.</title>
        <authorList>
            <person name="Xu F."/>
            <person name="Kurt Z."/>
            <person name="Jimenez-Gonzalez A."/>
            <person name="Astvaldsson A."/>
            <person name="Andersson J.O."/>
            <person name="Svard S.G."/>
        </authorList>
    </citation>
    <scope>NUCLEOTIDE SEQUENCE</scope>
    <source>
        <strain evidence="2">ATCC 50377</strain>
    </source>
</reference>
<protein>
    <submittedName>
        <fullName evidence="1">Uncharacterized protein</fullName>
    </submittedName>
</protein>
<evidence type="ECO:0000313" key="1">
    <source>
        <dbReference type="EMBL" id="EST47483.1"/>
    </source>
</evidence>
<evidence type="ECO:0000313" key="2">
    <source>
        <dbReference type="EMBL" id="KAH0570685.1"/>
    </source>
</evidence>
<sequence>MAFSRIVRDLEYQEVPEVLELNQYFCVNIHPVGNLLFQVKPLSITETFTNNLTAQLPAKFDKKILFGRGDLCICTFNDGVSSDEIGRIDMLLTKENLKELVKDGRIAPSEIKEEAIYNNYILEDVQSSESYY</sequence>
<evidence type="ECO:0000313" key="3">
    <source>
        <dbReference type="Proteomes" id="UP000018208"/>
    </source>
</evidence>
<dbReference type="VEuPathDB" id="GiardiaDB:SS50377_26971"/>
<gene>
    <name evidence="1" type="ORF">SS50377_12467</name>
    <name evidence="2" type="ORF">SS50377_26971</name>
</gene>
<organism evidence="1">
    <name type="scientific">Spironucleus salmonicida</name>
    <dbReference type="NCBI Taxonomy" id="348837"/>
    <lineage>
        <taxon>Eukaryota</taxon>
        <taxon>Metamonada</taxon>
        <taxon>Diplomonadida</taxon>
        <taxon>Hexamitidae</taxon>
        <taxon>Hexamitinae</taxon>
        <taxon>Spironucleus</taxon>
    </lineage>
</organism>
<dbReference type="EMBL" id="KI546040">
    <property type="protein sequence ID" value="EST47483.1"/>
    <property type="molecule type" value="Genomic_DNA"/>
</dbReference>
<accession>V6LT99</accession>
<dbReference type="EMBL" id="AUWU02000007">
    <property type="protein sequence ID" value="KAH0570685.1"/>
    <property type="molecule type" value="Genomic_DNA"/>
</dbReference>
<proteinExistence type="predicted"/>
<reference evidence="1 2" key="1">
    <citation type="journal article" date="2014" name="PLoS Genet.">
        <title>The Genome of Spironucleus salmonicida Highlights a Fish Pathogen Adapted to Fluctuating Environments.</title>
        <authorList>
            <person name="Xu F."/>
            <person name="Jerlstrom-Hultqvist J."/>
            <person name="Einarsson E."/>
            <person name="Astvaldsson A."/>
            <person name="Svard S.G."/>
            <person name="Andersson J.O."/>
        </authorList>
    </citation>
    <scope>NUCLEOTIDE SEQUENCE</scope>
    <source>
        <strain evidence="2">ATCC 50377</strain>
    </source>
</reference>
<keyword evidence="3" id="KW-1185">Reference proteome</keyword>